<gene>
    <name evidence="1" type="ORF">BO95DRAFT_452418</name>
</gene>
<keyword evidence="2" id="KW-1185">Reference proteome</keyword>
<evidence type="ECO:0000313" key="2">
    <source>
        <dbReference type="Proteomes" id="UP000249057"/>
    </source>
</evidence>
<organism evidence="1 2">
    <name type="scientific">Aspergillus brunneoviolaceus CBS 621.78</name>
    <dbReference type="NCBI Taxonomy" id="1450534"/>
    <lineage>
        <taxon>Eukaryota</taxon>
        <taxon>Fungi</taxon>
        <taxon>Dikarya</taxon>
        <taxon>Ascomycota</taxon>
        <taxon>Pezizomycotina</taxon>
        <taxon>Eurotiomycetes</taxon>
        <taxon>Eurotiomycetidae</taxon>
        <taxon>Eurotiales</taxon>
        <taxon>Aspergillaceae</taxon>
        <taxon>Aspergillus</taxon>
        <taxon>Aspergillus subgen. Circumdati</taxon>
    </lineage>
</organism>
<reference evidence="1" key="1">
    <citation type="submission" date="2018-02" db="EMBL/GenBank/DDBJ databases">
        <title>The genomes of Aspergillus section Nigri reveals drivers in fungal speciation.</title>
        <authorList>
            <consortium name="DOE Joint Genome Institute"/>
            <person name="Vesth T.C."/>
            <person name="Nybo J."/>
            <person name="Theobald S."/>
            <person name="Brandl J."/>
            <person name="Frisvad J.C."/>
            <person name="Nielsen K.F."/>
            <person name="Lyhne E.K."/>
            <person name="Kogle M.E."/>
            <person name="Kuo A."/>
            <person name="Riley R."/>
            <person name="Clum A."/>
            <person name="Nolan M."/>
            <person name="Lipzen A."/>
            <person name="Salamov A."/>
            <person name="Henrissat B."/>
            <person name="Wiebenga A."/>
            <person name="De vries R.P."/>
            <person name="Grigoriev I.V."/>
            <person name="Mortensen U.H."/>
            <person name="Andersen M.R."/>
            <person name="Baker S.E."/>
        </authorList>
    </citation>
    <scope>NUCLEOTIDE SEQUENCE</scope>
    <source>
        <strain evidence="1">CBS 621.78</strain>
    </source>
</reference>
<proteinExistence type="predicted"/>
<name>A0ACD1GBY0_9EURO</name>
<accession>A0ACD1GBY0</accession>
<protein>
    <submittedName>
        <fullName evidence="1">Uncharacterized protein</fullName>
    </submittedName>
</protein>
<dbReference type="EMBL" id="KZ825335">
    <property type="protein sequence ID" value="RAH46690.1"/>
    <property type="molecule type" value="Genomic_DNA"/>
</dbReference>
<dbReference type="Proteomes" id="UP000249057">
    <property type="component" value="Unassembled WGS sequence"/>
</dbReference>
<sequence>MPLYEVEHSIPLDKPQRDALAQAITHIHTRQFTTPSLFVNIKFVDTRTQHNYVAGRERSINRIIAYVRTGGSRTHADFEETSLRIAQAWDQIVNAGGKFGKERELSRVFVMGAIVAGLEYGVLLPKASLSFFAGEDGKWLAQNTERFQELAEQGDEDFRELVEEIKGREDLRR</sequence>
<evidence type="ECO:0000313" key="1">
    <source>
        <dbReference type="EMBL" id="RAH46690.1"/>
    </source>
</evidence>